<dbReference type="SUPFAM" id="SSF53448">
    <property type="entry name" value="Nucleotide-diphospho-sugar transferases"/>
    <property type="match status" value="1"/>
</dbReference>
<sequence length="276" mass="30107">MISIIIPANNEERMIPQCLTALLASDPIEEAVEIIVAANGCTDATAQVAQGWQDQVTAKGWALVVLDIKQGGKMNALNQADAAAQGDKRVYLDADVVVDPDLLADLAAALSADGPVYASGDVRIAPAHSFASRAYRQIYKRVPFFTQDVPGCGVFAVNAVARQRWGKFPDIISDDTFVRLSFAPQERVRTRAGYDWPIVEGFGNLVKVRRRQNIGVAEVARLYPDLLKNDQKTPMGLSNLLELALRHPVGFFVYGLVAVVVKATQDQADTSWNRGR</sequence>
<evidence type="ECO:0000256" key="2">
    <source>
        <dbReference type="ARBA" id="ARBA00022475"/>
    </source>
</evidence>
<dbReference type="AlphaFoldDB" id="A0A521ENR2"/>
<evidence type="ECO:0000256" key="1">
    <source>
        <dbReference type="ARBA" id="ARBA00004236"/>
    </source>
</evidence>
<keyword evidence="3" id="KW-0328">Glycosyltransferase</keyword>
<feature type="domain" description="Glycosyltransferase 2-like" evidence="6">
    <location>
        <begin position="3"/>
        <end position="137"/>
    </location>
</feature>
<evidence type="ECO:0000256" key="3">
    <source>
        <dbReference type="ARBA" id="ARBA00022676"/>
    </source>
</evidence>
<evidence type="ECO:0000256" key="4">
    <source>
        <dbReference type="ARBA" id="ARBA00022679"/>
    </source>
</evidence>
<dbReference type="Gene3D" id="3.90.550.10">
    <property type="entry name" value="Spore Coat Polysaccharide Biosynthesis Protein SpsA, Chain A"/>
    <property type="match status" value="1"/>
</dbReference>
<dbReference type="EMBL" id="FXTO01000018">
    <property type="protein sequence ID" value="SMO85569.1"/>
    <property type="molecule type" value="Genomic_DNA"/>
</dbReference>
<accession>A0A521ENR2</accession>
<protein>
    <submittedName>
        <fullName evidence="7">Glycosyl transferase family 2</fullName>
    </submittedName>
</protein>
<reference evidence="7 8" key="1">
    <citation type="submission" date="2017-05" db="EMBL/GenBank/DDBJ databases">
        <authorList>
            <person name="Varghese N."/>
            <person name="Submissions S."/>
        </authorList>
    </citation>
    <scope>NUCLEOTIDE SEQUENCE [LARGE SCALE GENOMIC DNA]</scope>
    <source>
        <strain evidence="7 8">DSM 29506</strain>
    </source>
</reference>
<keyword evidence="5" id="KW-0472">Membrane</keyword>
<dbReference type="RefSeq" id="WP_235891485.1">
    <property type="nucleotide sequence ID" value="NZ_FXTO01000018.1"/>
</dbReference>
<evidence type="ECO:0000259" key="6">
    <source>
        <dbReference type="Pfam" id="PF00535"/>
    </source>
</evidence>
<name>A0A521ENR2_9RHOB</name>
<dbReference type="PANTHER" id="PTHR43646">
    <property type="entry name" value="GLYCOSYLTRANSFERASE"/>
    <property type="match status" value="1"/>
</dbReference>
<comment type="subcellular location">
    <subcellularLocation>
        <location evidence="1">Cell membrane</location>
    </subcellularLocation>
</comment>
<keyword evidence="4 7" id="KW-0808">Transferase</keyword>
<dbReference type="Pfam" id="PF00535">
    <property type="entry name" value="Glycos_transf_2"/>
    <property type="match status" value="1"/>
</dbReference>
<dbReference type="GO" id="GO:0005886">
    <property type="term" value="C:plasma membrane"/>
    <property type="evidence" value="ECO:0007669"/>
    <property type="project" value="UniProtKB-SubCell"/>
</dbReference>
<organism evidence="7 8">
    <name type="scientific">Thalassovita litoralis</name>
    <dbReference type="NCBI Taxonomy" id="1010611"/>
    <lineage>
        <taxon>Bacteria</taxon>
        <taxon>Pseudomonadati</taxon>
        <taxon>Pseudomonadota</taxon>
        <taxon>Alphaproteobacteria</taxon>
        <taxon>Rhodobacterales</taxon>
        <taxon>Roseobacteraceae</taxon>
        <taxon>Thalassovita</taxon>
    </lineage>
</organism>
<evidence type="ECO:0000313" key="7">
    <source>
        <dbReference type="EMBL" id="SMO85569.1"/>
    </source>
</evidence>
<dbReference type="GO" id="GO:0016757">
    <property type="term" value="F:glycosyltransferase activity"/>
    <property type="evidence" value="ECO:0007669"/>
    <property type="project" value="UniProtKB-KW"/>
</dbReference>
<keyword evidence="8" id="KW-1185">Reference proteome</keyword>
<evidence type="ECO:0000313" key="8">
    <source>
        <dbReference type="Proteomes" id="UP000316030"/>
    </source>
</evidence>
<keyword evidence="2" id="KW-1003">Cell membrane</keyword>
<dbReference type="InterPro" id="IPR001173">
    <property type="entry name" value="Glyco_trans_2-like"/>
</dbReference>
<dbReference type="InterPro" id="IPR029044">
    <property type="entry name" value="Nucleotide-diphossugar_trans"/>
</dbReference>
<proteinExistence type="predicted"/>
<dbReference type="Proteomes" id="UP000316030">
    <property type="component" value="Unassembled WGS sequence"/>
</dbReference>
<dbReference type="PANTHER" id="PTHR43646:SF2">
    <property type="entry name" value="GLYCOSYLTRANSFERASE 2-LIKE DOMAIN-CONTAINING PROTEIN"/>
    <property type="match status" value="1"/>
</dbReference>
<gene>
    <name evidence="7" type="ORF">SAMN06265173_11818</name>
</gene>
<evidence type="ECO:0000256" key="5">
    <source>
        <dbReference type="ARBA" id="ARBA00023136"/>
    </source>
</evidence>